<organism evidence="4 5">
    <name type="scientific">Brucella thiophenivorans</name>
    <dbReference type="NCBI Taxonomy" id="571255"/>
    <lineage>
        <taxon>Bacteria</taxon>
        <taxon>Pseudomonadati</taxon>
        <taxon>Pseudomonadota</taxon>
        <taxon>Alphaproteobacteria</taxon>
        <taxon>Hyphomicrobiales</taxon>
        <taxon>Brucellaceae</taxon>
        <taxon>Brucella/Ochrobactrum group</taxon>
        <taxon>Brucella</taxon>
    </lineage>
</organism>
<sequence length="256" mass="27793">MNITGNTILITGGGSGIGEALAHRFHDLGNTVIIAGRRKELLEQACTGRQNMYAMTLDVGSSTDIADFAMRLIAQYPKINILINNAGIMRSEILDRHRELTDAEAMITTNLLGTIRITNALIDHLVTQPDPAIVNVSSGLAFVPLLSAPTYNATKAAIHSYTVSLREALKGRVEVVELVPPAVQTALTPGQQTRSGYQPLSEFTDEVMELFSLKPTPAEILVSRVSFQRFAEAEGRFDEALAKLSEMARKSGNMPN</sequence>
<accession>A0A256FTU3</accession>
<gene>
    <name evidence="4" type="ORF">CEV31_4301</name>
</gene>
<dbReference type="PANTHER" id="PTHR44169">
    <property type="entry name" value="NADPH-DEPENDENT 1-ACYLDIHYDROXYACETONE PHOSPHATE REDUCTASE"/>
    <property type="match status" value="1"/>
</dbReference>
<evidence type="ECO:0000313" key="5">
    <source>
        <dbReference type="Proteomes" id="UP000215590"/>
    </source>
</evidence>
<comment type="similarity">
    <text evidence="1 3">Belongs to the short-chain dehydrogenases/reductases (SDR) family.</text>
</comment>
<dbReference type="Pfam" id="PF00106">
    <property type="entry name" value="adh_short"/>
    <property type="match status" value="1"/>
</dbReference>
<dbReference type="InterPro" id="IPR002347">
    <property type="entry name" value="SDR_fam"/>
</dbReference>
<dbReference type="Gene3D" id="3.40.50.720">
    <property type="entry name" value="NAD(P)-binding Rossmann-like Domain"/>
    <property type="match status" value="1"/>
</dbReference>
<keyword evidence="2" id="KW-0560">Oxidoreductase</keyword>
<dbReference type="PRINTS" id="PR00080">
    <property type="entry name" value="SDRFAMILY"/>
</dbReference>
<proteinExistence type="inferred from homology"/>
<protein>
    <submittedName>
        <fullName evidence="4">KR domain protein</fullName>
    </submittedName>
</protein>
<dbReference type="AlphaFoldDB" id="A0A256FTU3"/>
<evidence type="ECO:0000256" key="2">
    <source>
        <dbReference type="ARBA" id="ARBA00023002"/>
    </source>
</evidence>
<dbReference type="GO" id="GO:0016491">
    <property type="term" value="F:oxidoreductase activity"/>
    <property type="evidence" value="ECO:0007669"/>
    <property type="project" value="UniProtKB-KW"/>
</dbReference>
<dbReference type="InterPro" id="IPR020904">
    <property type="entry name" value="Sc_DH/Rdtase_CS"/>
</dbReference>
<dbReference type="PROSITE" id="PS00061">
    <property type="entry name" value="ADH_SHORT"/>
    <property type="match status" value="1"/>
</dbReference>
<dbReference type="InterPro" id="IPR036291">
    <property type="entry name" value="NAD(P)-bd_dom_sf"/>
</dbReference>
<dbReference type="PANTHER" id="PTHR44169:SF6">
    <property type="entry name" value="NADPH-DEPENDENT 1-ACYLDIHYDROXYACETONE PHOSPHATE REDUCTASE"/>
    <property type="match status" value="1"/>
</dbReference>
<dbReference type="EMBL" id="NNRJ01000028">
    <property type="protein sequence ID" value="OYR18170.1"/>
    <property type="molecule type" value="Genomic_DNA"/>
</dbReference>
<comment type="caution">
    <text evidence="4">The sequence shown here is derived from an EMBL/GenBank/DDBJ whole genome shotgun (WGS) entry which is preliminary data.</text>
</comment>
<evidence type="ECO:0000313" key="4">
    <source>
        <dbReference type="EMBL" id="OYR18170.1"/>
    </source>
</evidence>
<reference evidence="4 5" key="1">
    <citation type="submission" date="2017-07" db="EMBL/GenBank/DDBJ databases">
        <title>Phylogenetic study on the rhizospheric bacterium Ochrobactrum sp. A44.</title>
        <authorList>
            <person name="Krzyzanowska D.M."/>
            <person name="Ossowicki A."/>
            <person name="Rajewska M."/>
            <person name="Maciag T."/>
            <person name="Kaczynski Z."/>
            <person name="Czerwicka M."/>
            <person name="Jafra S."/>
        </authorList>
    </citation>
    <scope>NUCLEOTIDE SEQUENCE [LARGE SCALE GENOMIC DNA]</scope>
    <source>
        <strain evidence="4 5">DSM 7216</strain>
    </source>
</reference>
<evidence type="ECO:0000256" key="1">
    <source>
        <dbReference type="ARBA" id="ARBA00006484"/>
    </source>
</evidence>
<name>A0A256FTU3_9HYPH</name>
<dbReference type="OrthoDB" id="9810734at2"/>
<evidence type="ECO:0000256" key="3">
    <source>
        <dbReference type="RuleBase" id="RU000363"/>
    </source>
</evidence>
<dbReference type="RefSeq" id="WP_094507454.1">
    <property type="nucleotide sequence ID" value="NZ_JBHEEK010000040.1"/>
</dbReference>
<keyword evidence="5" id="KW-1185">Reference proteome</keyword>
<dbReference type="SUPFAM" id="SSF51735">
    <property type="entry name" value="NAD(P)-binding Rossmann-fold domains"/>
    <property type="match status" value="1"/>
</dbReference>
<dbReference type="Proteomes" id="UP000215590">
    <property type="component" value="Unassembled WGS sequence"/>
</dbReference>
<dbReference type="PRINTS" id="PR00081">
    <property type="entry name" value="GDHRDH"/>
</dbReference>